<keyword evidence="9" id="KW-1185">Reference proteome</keyword>
<evidence type="ECO:0000256" key="6">
    <source>
        <dbReference type="ARBA" id="ARBA00023136"/>
    </source>
</evidence>
<dbReference type="EMBL" id="VFSV01000006">
    <property type="protein sequence ID" value="TRD22490.1"/>
    <property type="molecule type" value="Genomic_DNA"/>
</dbReference>
<dbReference type="GO" id="GO:0015297">
    <property type="term" value="F:antiporter activity"/>
    <property type="evidence" value="ECO:0007669"/>
    <property type="project" value="InterPro"/>
</dbReference>
<feature type="transmembrane region" description="Helical" evidence="7">
    <location>
        <begin position="37"/>
        <end position="60"/>
    </location>
</feature>
<evidence type="ECO:0000313" key="9">
    <source>
        <dbReference type="Proteomes" id="UP000318590"/>
    </source>
</evidence>
<dbReference type="InterPro" id="IPR048279">
    <property type="entry name" value="MdtK-like"/>
</dbReference>
<dbReference type="AlphaFoldDB" id="A0A547Q7Y1"/>
<name>A0A547Q7Y1_9RHOB</name>
<dbReference type="PIRSF" id="PIRSF006603">
    <property type="entry name" value="DinF"/>
    <property type="match status" value="1"/>
</dbReference>
<organism evidence="8 9">
    <name type="scientific">Palleronia caenipelagi</name>
    <dbReference type="NCBI Taxonomy" id="2489174"/>
    <lineage>
        <taxon>Bacteria</taxon>
        <taxon>Pseudomonadati</taxon>
        <taxon>Pseudomonadota</taxon>
        <taxon>Alphaproteobacteria</taxon>
        <taxon>Rhodobacterales</taxon>
        <taxon>Roseobacteraceae</taxon>
        <taxon>Palleronia</taxon>
    </lineage>
</organism>
<dbReference type="Pfam" id="PF01554">
    <property type="entry name" value="MatE"/>
    <property type="match status" value="2"/>
</dbReference>
<feature type="transmembrane region" description="Helical" evidence="7">
    <location>
        <begin position="266"/>
        <end position="285"/>
    </location>
</feature>
<evidence type="ECO:0000313" key="8">
    <source>
        <dbReference type="EMBL" id="TRD22490.1"/>
    </source>
</evidence>
<feature type="transmembrane region" description="Helical" evidence="7">
    <location>
        <begin position="402"/>
        <end position="420"/>
    </location>
</feature>
<keyword evidence="4 7" id="KW-0812">Transmembrane</keyword>
<evidence type="ECO:0000256" key="7">
    <source>
        <dbReference type="SAM" id="Phobius"/>
    </source>
</evidence>
<dbReference type="PANTHER" id="PTHR43549">
    <property type="entry name" value="MULTIDRUG RESISTANCE PROTEIN YPNP-RELATED"/>
    <property type="match status" value="1"/>
</dbReference>
<reference evidence="8 9" key="1">
    <citation type="submission" date="2019-06" db="EMBL/GenBank/DDBJ databases">
        <title>Paenimaribius caenipelagi gen. nov., sp. nov., isolated from a tidal flat.</title>
        <authorList>
            <person name="Yoon J.-H."/>
        </authorList>
    </citation>
    <scope>NUCLEOTIDE SEQUENCE [LARGE SCALE GENOMIC DNA]</scope>
    <source>
        <strain evidence="8 9">JBTF-M29</strain>
    </source>
</reference>
<dbReference type="GO" id="GO:0042910">
    <property type="term" value="F:xenobiotic transmembrane transporter activity"/>
    <property type="evidence" value="ECO:0007669"/>
    <property type="project" value="InterPro"/>
</dbReference>
<feature type="transmembrane region" description="Helical" evidence="7">
    <location>
        <begin position="224"/>
        <end position="246"/>
    </location>
</feature>
<protein>
    <submittedName>
        <fullName evidence="8">MATE family efflux transporter</fullName>
    </submittedName>
</protein>
<evidence type="ECO:0000256" key="3">
    <source>
        <dbReference type="ARBA" id="ARBA00022475"/>
    </source>
</evidence>
<evidence type="ECO:0000256" key="5">
    <source>
        <dbReference type="ARBA" id="ARBA00022989"/>
    </source>
</evidence>
<dbReference type="GO" id="GO:0005886">
    <property type="term" value="C:plasma membrane"/>
    <property type="evidence" value="ECO:0007669"/>
    <property type="project" value="UniProtKB-SubCell"/>
</dbReference>
<feature type="transmembrane region" description="Helical" evidence="7">
    <location>
        <begin position="305"/>
        <end position="326"/>
    </location>
</feature>
<dbReference type="Proteomes" id="UP000318590">
    <property type="component" value="Unassembled WGS sequence"/>
</dbReference>
<feature type="transmembrane region" description="Helical" evidence="7">
    <location>
        <begin position="81"/>
        <end position="104"/>
    </location>
</feature>
<feature type="transmembrane region" description="Helical" evidence="7">
    <location>
        <begin position="12"/>
        <end position="31"/>
    </location>
</feature>
<keyword evidence="2" id="KW-0813">Transport</keyword>
<dbReference type="OrthoDB" id="9806302at2"/>
<comment type="caution">
    <text evidence="8">The sequence shown here is derived from an EMBL/GenBank/DDBJ whole genome shotgun (WGS) entry which is preliminary data.</text>
</comment>
<sequence length="454" mass="46960">MRHVSVMSFTTSIGLMAMFAVDFIDMIFISMLGKTALAAAVGYAATLLFFTSAINIGLSIAAGSLVARSVGGGQAEDARSYATGVAALVVGVGIVVPIGALMFLPQLLSLLGAEGDVALRAAEYLRIVLPSMMIVGLAMAGGAVLRAYGDARRSMLATVAGGTVNAALDPLFIFGLGLDLEGAAWATVCARVAMAVMTLAPAIRRYDAFAIPSARDILARLRSIFAIALPAVLTNVATPVGMAIVTRQMAKFGTDAVAGLAVISRLSPVAFAVVFALSGAIGPIIGQNFGAGLFDRVRAAIRAGILFVGAYVLVVSVVLFLLRAPIAGIFDAEGVSRSLIYLFCGPIALTWFFNGVIFVGNAGFNNLGSPFYSTVVNWGRHTLGTWPLAALGAVLLGAPGVLIGQAAGGVIFALLSVILLRRITANPVAAAAEAEEVDPFQKERRLLIITGRNR</sequence>
<feature type="transmembrane region" description="Helical" evidence="7">
    <location>
        <begin position="338"/>
        <end position="359"/>
    </location>
</feature>
<evidence type="ECO:0000256" key="2">
    <source>
        <dbReference type="ARBA" id="ARBA00022448"/>
    </source>
</evidence>
<keyword evidence="5 7" id="KW-1133">Transmembrane helix</keyword>
<proteinExistence type="predicted"/>
<evidence type="ECO:0000256" key="1">
    <source>
        <dbReference type="ARBA" id="ARBA00004429"/>
    </source>
</evidence>
<dbReference type="InterPro" id="IPR052031">
    <property type="entry name" value="Membrane_Transporter-Flippase"/>
</dbReference>
<feature type="transmembrane region" description="Helical" evidence="7">
    <location>
        <begin position="124"/>
        <end position="148"/>
    </location>
</feature>
<feature type="transmembrane region" description="Helical" evidence="7">
    <location>
        <begin position="371"/>
        <end position="396"/>
    </location>
</feature>
<feature type="transmembrane region" description="Helical" evidence="7">
    <location>
        <begin position="183"/>
        <end position="203"/>
    </location>
</feature>
<gene>
    <name evidence="8" type="ORF">FEV53_05140</name>
</gene>
<keyword evidence="3" id="KW-1003">Cell membrane</keyword>
<dbReference type="InterPro" id="IPR002528">
    <property type="entry name" value="MATE_fam"/>
</dbReference>
<accession>A0A547Q7Y1</accession>
<dbReference type="NCBIfam" id="TIGR00797">
    <property type="entry name" value="matE"/>
    <property type="match status" value="1"/>
</dbReference>
<feature type="transmembrane region" description="Helical" evidence="7">
    <location>
        <begin position="155"/>
        <end position="177"/>
    </location>
</feature>
<dbReference type="PANTHER" id="PTHR43549:SF3">
    <property type="entry name" value="MULTIDRUG RESISTANCE PROTEIN YPNP-RELATED"/>
    <property type="match status" value="1"/>
</dbReference>
<comment type="subcellular location">
    <subcellularLocation>
        <location evidence="1">Cell inner membrane</location>
        <topology evidence="1">Multi-pass membrane protein</topology>
    </subcellularLocation>
</comment>
<evidence type="ECO:0000256" key="4">
    <source>
        <dbReference type="ARBA" id="ARBA00022692"/>
    </source>
</evidence>
<keyword evidence="6 7" id="KW-0472">Membrane</keyword>